<dbReference type="InterPro" id="IPR001173">
    <property type="entry name" value="Glyco_trans_2-like"/>
</dbReference>
<dbReference type="AlphaFoldDB" id="A0A2T0U367"/>
<evidence type="ECO:0000256" key="1">
    <source>
        <dbReference type="ARBA" id="ARBA00006739"/>
    </source>
</evidence>
<dbReference type="PANTHER" id="PTHR43179:SF12">
    <property type="entry name" value="GALACTOFURANOSYLTRANSFERASE GLFT2"/>
    <property type="match status" value="1"/>
</dbReference>
<comment type="similarity">
    <text evidence="1">Belongs to the glycosyltransferase 2 family.</text>
</comment>
<comment type="caution">
    <text evidence="5">The sequence shown here is derived from an EMBL/GenBank/DDBJ whole genome shotgun (WGS) entry which is preliminary data.</text>
</comment>
<reference evidence="5 6" key="1">
    <citation type="submission" date="2018-03" db="EMBL/GenBank/DDBJ databases">
        <title>Genomic Encyclopedia of Type Strains, Phase III (KMG-III): the genomes of soil and plant-associated and newly described type strains.</title>
        <authorList>
            <person name="Whitman W."/>
        </authorList>
    </citation>
    <scope>NUCLEOTIDE SEQUENCE [LARGE SCALE GENOMIC DNA]</scope>
    <source>
        <strain evidence="5 6">CGMCC 1.9313</strain>
    </source>
</reference>
<evidence type="ECO:0000256" key="3">
    <source>
        <dbReference type="ARBA" id="ARBA00022679"/>
    </source>
</evidence>
<dbReference type="Proteomes" id="UP000238034">
    <property type="component" value="Unassembled WGS sequence"/>
</dbReference>
<dbReference type="InterPro" id="IPR029044">
    <property type="entry name" value="Nucleotide-diphossugar_trans"/>
</dbReference>
<dbReference type="RefSeq" id="WP_181276758.1">
    <property type="nucleotide sequence ID" value="NZ_PVTH01000006.1"/>
</dbReference>
<dbReference type="GO" id="GO:0016757">
    <property type="term" value="F:glycosyltransferase activity"/>
    <property type="evidence" value="ECO:0007669"/>
    <property type="project" value="UniProtKB-KW"/>
</dbReference>
<organism evidence="5 6">
    <name type="scientific">Arcticibacter pallidicorallinus</name>
    <dbReference type="NCBI Taxonomy" id="1259464"/>
    <lineage>
        <taxon>Bacteria</taxon>
        <taxon>Pseudomonadati</taxon>
        <taxon>Bacteroidota</taxon>
        <taxon>Sphingobacteriia</taxon>
        <taxon>Sphingobacteriales</taxon>
        <taxon>Sphingobacteriaceae</taxon>
        <taxon>Arcticibacter</taxon>
    </lineage>
</organism>
<evidence type="ECO:0000313" key="6">
    <source>
        <dbReference type="Proteomes" id="UP000238034"/>
    </source>
</evidence>
<dbReference type="Gene3D" id="3.90.550.10">
    <property type="entry name" value="Spore Coat Polysaccharide Biosynthesis Protein SpsA, Chain A"/>
    <property type="match status" value="1"/>
</dbReference>
<gene>
    <name evidence="5" type="ORF">B0I27_106124</name>
</gene>
<evidence type="ECO:0000259" key="4">
    <source>
        <dbReference type="Pfam" id="PF00535"/>
    </source>
</evidence>
<feature type="domain" description="Glycosyltransferase 2-like" evidence="4">
    <location>
        <begin position="11"/>
        <end position="182"/>
    </location>
</feature>
<evidence type="ECO:0000256" key="2">
    <source>
        <dbReference type="ARBA" id="ARBA00022676"/>
    </source>
</evidence>
<name>A0A2T0U367_9SPHI</name>
<accession>A0A2T0U367</accession>
<keyword evidence="2" id="KW-0328">Glycosyltransferase</keyword>
<keyword evidence="6" id="KW-1185">Reference proteome</keyword>
<dbReference type="PANTHER" id="PTHR43179">
    <property type="entry name" value="RHAMNOSYLTRANSFERASE WBBL"/>
    <property type="match status" value="1"/>
</dbReference>
<dbReference type="SUPFAM" id="SSF53448">
    <property type="entry name" value="Nucleotide-diphospho-sugar transferases"/>
    <property type="match status" value="1"/>
</dbReference>
<keyword evidence="3 5" id="KW-0808">Transferase</keyword>
<sequence>MNTDQNPVVFVIIVTYNGAVWVDKCFGSLRQSNFPVKTIVVDNQSTDDCVSKIREGYPEVDVVISSENLGFGKANNIAILKALEQGADYVFLLNQDAWIMPDTIETLVAAHQANPQYYVLSPIHLDGTEESLDFGFSLYISPYHCKNMVSDLILRNGTERAVYTTTFVNAAFWLISREGIEKVGLFDPIFPHYGEDDDYMHRVMYHGGHTGICPAAFGCHDRMQQLADVKKFPYEKRYKRQIVGCLITLMNINRSFYHCLMVFLRSRIEFFFSAFLKLRFKESFLEMKVFFVILSQMTKIVRHRNSNKKRGSWLQN</sequence>
<dbReference type="EMBL" id="PVTH01000006">
    <property type="protein sequence ID" value="PRY52364.1"/>
    <property type="molecule type" value="Genomic_DNA"/>
</dbReference>
<protein>
    <submittedName>
        <fullName evidence="5">GT2 family glycosyltransferase</fullName>
    </submittedName>
</protein>
<proteinExistence type="inferred from homology"/>
<evidence type="ECO:0000313" key="5">
    <source>
        <dbReference type="EMBL" id="PRY52364.1"/>
    </source>
</evidence>
<dbReference type="Pfam" id="PF00535">
    <property type="entry name" value="Glycos_transf_2"/>
    <property type="match status" value="1"/>
</dbReference>